<accession>A0AAD6SE09</accession>
<comment type="caution">
    <text evidence="1">The sequence shown here is derived from an EMBL/GenBank/DDBJ whole genome shotgun (WGS) entry which is preliminary data.</text>
</comment>
<evidence type="ECO:0000313" key="2">
    <source>
        <dbReference type="Proteomes" id="UP001218188"/>
    </source>
</evidence>
<proteinExistence type="predicted"/>
<reference evidence="1" key="1">
    <citation type="submission" date="2023-03" db="EMBL/GenBank/DDBJ databases">
        <title>Massive genome expansion in bonnet fungi (Mycena s.s.) driven by repeated elements and novel gene families across ecological guilds.</title>
        <authorList>
            <consortium name="Lawrence Berkeley National Laboratory"/>
            <person name="Harder C.B."/>
            <person name="Miyauchi S."/>
            <person name="Viragh M."/>
            <person name="Kuo A."/>
            <person name="Thoen E."/>
            <person name="Andreopoulos B."/>
            <person name="Lu D."/>
            <person name="Skrede I."/>
            <person name="Drula E."/>
            <person name="Henrissat B."/>
            <person name="Morin E."/>
            <person name="Kohler A."/>
            <person name="Barry K."/>
            <person name="LaButti K."/>
            <person name="Morin E."/>
            <person name="Salamov A."/>
            <person name="Lipzen A."/>
            <person name="Mereny Z."/>
            <person name="Hegedus B."/>
            <person name="Baldrian P."/>
            <person name="Stursova M."/>
            <person name="Weitz H."/>
            <person name="Taylor A."/>
            <person name="Grigoriev I.V."/>
            <person name="Nagy L.G."/>
            <person name="Martin F."/>
            <person name="Kauserud H."/>
        </authorList>
    </citation>
    <scope>NUCLEOTIDE SEQUENCE</scope>
    <source>
        <strain evidence="1">CBHHK200</strain>
    </source>
</reference>
<protein>
    <recommendedName>
        <fullName evidence="3">F-box domain-containing protein</fullName>
    </recommendedName>
</protein>
<dbReference type="EMBL" id="JARJCM010000149">
    <property type="protein sequence ID" value="KAJ7025770.1"/>
    <property type="molecule type" value="Genomic_DNA"/>
</dbReference>
<dbReference type="AlphaFoldDB" id="A0AAD6SE09"/>
<dbReference type="SUPFAM" id="SSF52047">
    <property type="entry name" value="RNI-like"/>
    <property type="match status" value="1"/>
</dbReference>
<sequence length="528" mass="58669">MPLNANHCSFESPVNHLLHTNAIPSAQECAWITDILVQPRKDLAAIDEEIRRIQQTLDKLHGRRKVLATDIDAHLALLSPVRHLPHDILREIFVSSLPSTHNAIIAGREAPLLLCHVCSGWRSIAFATPRLWSSLHVVVPTQSQLQDTIFFLAQQWLARSGILPLSLSIGISFSVVDEDDAHVLPFLELMAAVANRWESVDFSIPLFYHLGWFSQWIYALSPANVPQLTRLKFSSCDDVMLASPLLSSPTISNLTLPCIPDNANFTSISWQYLTHLELRSNGRDRADEIFGILERCVNLQVCTLTIPVGDNLIIADDHIIVLPNLTALSVTCLDYNASPAAAMIFEHLRIPELAFFECFEDTTFLVAKLSASQTKLRHLAISGVFTQTMFMDLNESSEIFPSSLETLQLTSKEPEWESFGFGASSVDGDILRVLGPDTLPILTTLKIEGLSEITDTAVLSLIRARADTATPLRNVDIAFPRAMEVDILPELADLISYGLVVSLKYEPGPCDPGDQYTYCPWQYTDISD</sequence>
<dbReference type="Gene3D" id="3.80.10.10">
    <property type="entry name" value="Ribonuclease Inhibitor"/>
    <property type="match status" value="1"/>
</dbReference>
<organism evidence="1 2">
    <name type="scientific">Mycena alexandri</name>
    <dbReference type="NCBI Taxonomy" id="1745969"/>
    <lineage>
        <taxon>Eukaryota</taxon>
        <taxon>Fungi</taxon>
        <taxon>Dikarya</taxon>
        <taxon>Basidiomycota</taxon>
        <taxon>Agaricomycotina</taxon>
        <taxon>Agaricomycetes</taxon>
        <taxon>Agaricomycetidae</taxon>
        <taxon>Agaricales</taxon>
        <taxon>Marasmiineae</taxon>
        <taxon>Mycenaceae</taxon>
        <taxon>Mycena</taxon>
    </lineage>
</organism>
<dbReference type="Proteomes" id="UP001218188">
    <property type="component" value="Unassembled WGS sequence"/>
</dbReference>
<name>A0AAD6SE09_9AGAR</name>
<dbReference type="InterPro" id="IPR032675">
    <property type="entry name" value="LRR_dom_sf"/>
</dbReference>
<evidence type="ECO:0000313" key="1">
    <source>
        <dbReference type="EMBL" id="KAJ7025770.1"/>
    </source>
</evidence>
<gene>
    <name evidence="1" type="ORF">C8F04DRAFT_1127522</name>
</gene>
<evidence type="ECO:0008006" key="3">
    <source>
        <dbReference type="Google" id="ProtNLM"/>
    </source>
</evidence>
<keyword evidence="2" id="KW-1185">Reference proteome</keyword>